<protein>
    <submittedName>
        <fullName evidence="1">Uncharacterized protein</fullName>
    </submittedName>
</protein>
<gene>
    <name evidence="1" type="ORF">LOK49_LG06G00651</name>
</gene>
<evidence type="ECO:0000313" key="1">
    <source>
        <dbReference type="EMBL" id="KAI8009928.1"/>
    </source>
</evidence>
<proteinExistence type="predicted"/>
<accession>A0ACC0HAQ9</accession>
<reference evidence="1 2" key="1">
    <citation type="journal article" date="2022" name="Plant J.">
        <title>Chromosome-level genome of Camellia lanceoleosa provides a valuable resource for understanding genome evolution and self-incompatibility.</title>
        <authorList>
            <person name="Gong W."/>
            <person name="Xiao S."/>
            <person name="Wang L."/>
            <person name="Liao Z."/>
            <person name="Chang Y."/>
            <person name="Mo W."/>
            <person name="Hu G."/>
            <person name="Li W."/>
            <person name="Zhao G."/>
            <person name="Zhu H."/>
            <person name="Hu X."/>
            <person name="Ji K."/>
            <person name="Xiang X."/>
            <person name="Song Q."/>
            <person name="Yuan D."/>
            <person name="Jin S."/>
            <person name="Zhang L."/>
        </authorList>
    </citation>
    <scope>NUCLEOTIDE SEQUENCE [LARGE SCALE GENOMIC DNA]</scope>
    <source>
        <strain evidence="1">SQ_2022a</strain>
    </source>
</reference>
<name>A0ACC0HAQ9_9ERIC</name>
<dbReference type="Proteomes" id="UP001060215">
    <property type="component" value="Chromosome 5"/>
</dbReference>
<sequence length="121" mass="13155">MKMIRCQAISIPADRVPDIAKRELMNWLILGAISLPTISMLIPYTTFFATPGSGGAGGGTVAKDTLGNDVIAEEWLKTHDLPGPCCLTPLCYVEKMGATECIWVSYSQQIKHLTISDQKLS</sequence>
<dbReference type="EMBL" id="CM045762">
    <property type="protein sequence ID" value="KAI8009928.1"/>
    <property type="molecule type" value="Genomic_DNA"/>
</dbReference>
<keyword evidence="2" id="KW-1185">Reference proteome</keyword>
<evidence type="ECO:0000313" key="2">
    <source>
        <dbReference type="Proteomes" id="UP001060215"/>
    </source>
</evidence>
<organism evidence="1 2">
    <name type="scientific">Camellia lanceoleosa</name>
    <dbReference type="NCBI Taxonomy" id="1840588"/>
    <lineage>
        <taxon>Eukaryota</taxon>
        <taxon>Viridiplantae</taxon>
        <taxon>Streptophyta</taxon>
        <taxon>Embryophyta</taxon>
        <taxon>Tracheophyta</taxon>
        <taxon>Spermatophyta</taxon>
        <taxon>Magnoliopsida</taxon>
        <taxon>eudicotyledons</taxon>
        <taxon>Gunneridae</taxon>
        <taxon>Pentapetalae</taxon>
        <taxon>asterids</taxon>
        <taxon>Ericales</taxon>
        <taxon>Theaceae</taxon>
        <taxon>Camellia</taxon>
    </lineage>
</organism>
<comment type="caution">
    <text evidence="1">The sequence shown here is derived from an EMBL/GenBank/DDBJ whole genome shotgun (WGS) entry which is preliminary data.</text>
</comment>